<dbReference type="AlphaFoldDB" id="A0A3S5AYB5"/>
<evidence type="ECO:0000313" key="2">
    <source>
        <dbReference type="EMBL" id="VEL35288.1"/>
    </source>
</evidence>
<dbReference type="Proteomes" id="UP000784294">
    <property type="component" value="Unassembled WGS sequence"/>
</dbReference>
<comment type="caution">
    <text evidence="2">The sequence shown here is derived from an EMBL/GenBank/DDBJ whole genome shotgun (WGS) entry which is preliminary data.</text>
</comment>
<gene>
    <name evidence="2" type="ORF">PXEA_LOCUS28728</name>
</gene>
<evidence type="ECO:0000256" key="1">
    <source>
        <dbReference type="SAM" id="MobiDB-lite"/>
    </source>
</evidence>
<proteinExistence type="predicted"/>
<evidence type="ECO:0000313" key="3">
    <source>
        <dbReference type="Proteomes" id="UP000784294"/>
    </source>
</evidence>
<organism evidence="2 3">
    <name type="scientific">Protopolystoma xenopodis</name>
    <dbReference type="NCBI Taxonomy" id="117903"/>
    <lineage>
        <taxon>Eukaryota</taxon>
        <taxon>Metazoa</taxon>
        <taxon>Spiralia</taxon>
        <taxon>Lophotrochozoa</taxon>
        <taxon>Platyhelminthes</taxon>
        <taxon>Monogenea</taxon>
        <taxon>Polyopisthocotylea</taxon>
        <taxon>Polystomatidea</taxon>
        <taxon>Polystomatidae</taxon>
        <taxon>Protopolystoma</taxon>
    </lineage>
</organism>
<sequence length="68" mass="7474">MYITLPPPHKDKKPINITRRTNGLQFRPRIGLINTLSESRAAPILQCRGSTPAKGVDDTDASSKLQST</sequence>
<protein>
    <submittedName>
        <fullName evidence="2">Uncharacterized protein</fullName>
    </submittedName>
</protein>
<accession>A0A3S5AYB5</accession>
<keyword evidence="3" id="KW-1185">Reference proteome</keyword>
<name>A0A3S5AYB5_9PLAT</name>
<reference evidence="2" key="1">
    <citation type="submission" date="2018-11" db="EMBL/GenBank/DDBJ databases">
        <authorList>
            <consortium name="Pathogen Informatics"/>
        </authorList>
    </citation>
    <scope>NUCLEOTIDE SEQUENCE</scope>
</reference>
<dbReference type="EMBL" id="CAAALY010249487">
    <property type="protein sequence ID" value="VEL35288.1"/>
    <property type="molecule type" value="Genomic_DNA"/>
</dbReference>
<feature type="region of interest" description="Disordered" evidence="1">
    <location>
        <begin position="46"/>
        <end position="68"/>
    </location>
</feature>